<dbReference type="CDD" id="cd00834">
    <property type="entry name" value="KAS_I_II"/>
    <property type="match status" value="1"/>
</dbReference>
<evidence type="ECO:0000259" key="17">
    <source>
        <dbReference type="PROSITE" id="PS52004"/>
    </source>
</evidence>
<dbReference type="InterPro" id="IPR000794">
    <property type="entry name" value="Beta-ketoacyl_synthase"/>
</dbReference>
<reference evidence="18 19" key="1">
    <citation type="submission" date="2018-05" db="EMBL/GenBank/DDBJ databases">
        <title>Lactobacillus sanfranciscensis Ah4 draft denome sequence.</title>
        <authorList>
            <person name="Zhang G."/>
        </authorList>
    </citation>
    <scope>NUCLEOTIDE SEQUENCE [LARGE SCALE GENOMIC DNA]</scope>
    <source>
        <strain evidence="18 19">Ah4</strain>
    </source>
</reference>
<dbReference type="Pfam" id="PF02801">
    <property type="entry name" value="Ketoacyl-synt_C"/>
    <property type="match status" value="1"/>
</dbReference>
<name>A0A5C4TJL9_FRUSA</name>
<evidence type="ECO:0000256" key="8">
    <source>
        <dbReference type="ARBA" id="ARBA00023098"/>
    </source>
</evidence>
<evidence type="ECO:0000256" key="4">
    <source>
        <dbReference type="ARBA" id="ARBA00014657"/>
    </source>
</evidence>
<organism evidence="18 19">
    <name type="scientific">Fructilactobacillus sanfranciscensis</name>
    <name type="common">Lactobacillus sanfranciscensis</name>
    <dbReference type="NCBI Taxonomy" id="1625"/>
    <lineage>
        <taxon>Bacteria</taxon>
        <taxon>Bacillati</taxon>
        <taxon>Bacillota</taxon>
        <taxon>Bacilli</taxon>
        <taxon>Lactobacillales</taxon>
        <taxon>Lactobacillaceae</taxon>
        <taxon>Fructilactobacillus</taxon>
    </lineage>
</organism>
<evidence type="ECO:0000256" key="3">
    <source>
        <dbReference type="ARBA" id="ARBA00012356"/>
    </source>
</evidence>
<evidence type="ECO:0000256" key="16">
    <source>
        <dbReference type="RuleBase" id="RU003694"/>
    </source>
</evidence>
<dbReference type="InterPro" id="IPR014031">
    <property type="entry name" value="Ketoacyl_synth_C"/>
</dbReference>
<evidence type="ECO:0000256" key="7">
    <source>
        <dbReference type="ARBA" id="ARBA00022832"/>
    </source>
</evidence>
<evidence type="ECO:0000256" key="1">
    <source>
        <dbReference type="ARBA" id="ARBA00005194"/>
    </source>
</evidence>
<dbReference type="InterPro" id="IPR016039">
    <property type="entry name" value="Thiolase-like"/>
</dbReference>
<evidence type="ECO:0000256" key="10">
    <source>
        <dbReference type="ARBA" id="ARBA00023315"/>
    </source>
</evidence>
<evidence type="ECO:0000256" key="11">
    <source>
        <dbReference type="ARBA" id="ARBA00024006"/>
    </source>
</evidence>
<feature type="domain" description="Ketosynthase family 3 (KS3)" evidence="17">
    <location>
        <begin position="2"/>
        <end position="409"/>
    </location>
</feature>
<dbReference type="SUPFAM" id="SSF53901">
    <property type="entry name" value="Thiolase-like"/>
    <property type="match status" value="2"/>
</dbReference>
<keyword evidence="5 14" id="KW-0444">Lipid biosynthesis</keyword>
<comment type="similarity">
    <text evidence="2 14 16">Belongs to the thiolase-like superfamily. Beta-ketoacyl-ACP synthases family.</text>
</comment>
<dbReference type="PIRSF" id="PIRSF000447">
    <property type="entry name" value="KAS_II"/>
    <property type="match status" value="1"/>
</dbReference>
<evidence type="ECO:0000313" key="19">
    <source>
        <dbReference type="Proteomes" id="UP000313312"/>
    </source>
</evidence>
<keyword evidence="7" id="KW-0276">Fatty acid metabolism</keyword>
<evidence type="ECO:0000256" key="14">
    <source>
        <dbReference type="PIRNR" id="PIRNR000447"/>
    </source>
</evidence>
<dbReference type="Proteomes" id="UP000313312">
    <property type="component" value="Unassembled WGS sequence"/>
</dbReference>
<dbReference type="NCBIfam" id="TIGR03150">
    <property type="entry name" value="fabF"/>
    <property type="match status" value="1"/>
</dbReference>
<comment type="pathway">
    <text evidence="1 14">Lipid metabolism; fatty acid biosynthesis.</text>
</comment>
<dbReference type="Gene3D" id="3.40.47.10">
    <property type="match status" value="2"/>
</dbReference>
<dbReference type="GO" id="GO:0005829">
    <property type="term" value="C:cytosol"/>
    <property type="evidence" value="ECO:0007669"/>
    <property type="project" value="TreeGrafter"/>
</dbReference>
<comment type="catalytic activity">
    <reaction evidence="13 14">
        <text>a fatty acyl-[ACP] + malonyl-[ACP] + H(+) = a 3-oxoacyl-[ACP] + holo-[ACP] + CO2</text>
        <dbReference type="Rhea" id="RHEA:22836"/>
        <dbReference type="Rhea" id="RHEA-COMP:9623"/>
        <dbReference type="Rhea" id="RHEA-COMP:9685"/>
        <dbReference type="Rhea" id="RHEA-COMP:9916"/>
        <dbReference type="Rhea" id="RHEA-COMP:14125"/>
        <dbReference type="ChEBI" id="CHEBI:15378"/>
        <dbReference type="ChEBI" id="CHEBI:16526"/>
        <dbReference type="ChEBI" id="CHEBI:64479"/>
        <dbReference type="ChEBI" id="CHEBI:78449"/>
        <dbReference type="ChEBI" id="CHEBI:78776"/>
        <dbReference type="ChEBI" id="CHEBI:138651"/>
    </reaction>
</comment>
<comment type="function">
    <text evidence="11 14">Involved in the type II fatty acid elongation cycle. Catalyzes the elongation of a wide range of acyl-ACP by the addition of two carbons from malonyl-ACP to an acyl acceptor. Can efficiently catalyze the conversion of palmitoleoyl-ACP (cis-hexadec-9-enoyl-ACP) to cis-vaccenoyl-ACP (cis-octadec-11-enoyl-ACP), an essential step in the thermal regulation of fatty acid composition.</text>
</comment>
<gene>
    <name evidence="18" type="primary">fabF</name>
    <name evidence="18" type="ORF">DID87_05815</name>
</gene>
<keyword evidence="8" id="KW-0443">Lipid metabolism</keyword>
<dbReference type="GO" id="GO:0004315">
    <property type="term" value="F:3-oxoacyl-[acyl-carrier-protein] synthase activity"/>
    <property type="evidence" value="ECO:0007669"/>
    <property type="project" value="UniProtKB-UniRule"/>
</dbReference>
<feature type="active site" description="For beta-ketoacyl synthase activity" evidence="15">
    <location>
        <position position="164"/>
    </location>
</feature>
<dbReference type="NCBIfam" id="NF005589">
    <property type="entry name" value="PRK07314.1"/>
    <property type="match status" value="1"/>
</dbReference>
<dbReference type="EC" id="2.3.1.179" evidence="3 14"/>
<evidence type="ECO:0000256" key="9">
    <source>
        <dbReference type="ARBA" id="ARBA00023160"/>
    </source>
</evidence>
<dbReference type="PANTHER" id="PTHR11712">
    <property type="entry name" value="POLYKETIDE SYNTHASE-RELATED"/>
    <property type="match status" value="1"/>
</dbReference>
<dbReference type="FunFam" id="3.40.47.10:FF:000018">
    <property type="entry name" value="3-oxoacyl-[acyl-carrier-protein] synthase 2"/>
    <property type="match status" value="1"/>
</dbReference>
<keyword evidence="10 14" id="KW-0012">Acyltransferase</keyword>
<evidence type="ECO:0000256" key="6">
    <source>
        <dbReference type="ARBA" id="ARBA00022679"/>
    </source>
</evidence>
<dbReference type="UniPathway" id="UPA00094"/>
<keyword evidence="6 14" id="KW-0808">Transferase</keyword>
<keyword evidence="9 14" id="KW-0275">Fatty acid biosynthesis</keyword>
<dbReference type="SMART" id="SM00825">
    <property type="entry name" value="PKS_KS"/>
    <property type="match status" value="1"/>
</dbReference>
<dbReference type="PANTHER" id="PTHR11712:SF336">
    <property type="entry name" value="3-OXOACYL-[ACYL-CARRIER-PROTEIN] SYNTHASE, MITOCHONDRIAL"/>
    <property type="match status" value="1"/>
</dbReference>
<sequence>MSNRVVVTGIGALSPIGNTADDFIKNMLNSKVGIAPITKFDASKTGITVAGEVKDFNPSDRLSKKDYKRLDPYAQYALYTAKEAMDQAGLVEGENYQPEDLGVIYGTGIGGIQTIEEQVIKAHEKGPRRVSPLFVPKAISNMAAGNISMYFDAKNTSQAIVTACASGTNAIGNAFEFIKQGKAKVMITGGSEAAVTNMGIAGFASLTALSESTDPMAASMPFDVDRNGFVLGEGAGTLVLEDYDHAKARGAKILAEIVGYGTTSDAYHLTAPDPEGKGAIMAMKQAVDEAGIATDELDYVNAHGTATHANDAGESAAIGKLFADNDHLKTSSIKGMIGHSLGAAGGLEAVALVGALENAQMPVNVGMKHKDPEVKIDLVNDDNKKAPIETAISNSFGFGGHNAVIAMRKWEDN</sequence>
<evidence type="ECO:0000256" key="12">
    <source>
        <dbReference type="ARBA" id="ARBA00047318"/>
    </source>
</evidence>
<protein>
    <recommendedName>
        <fullName evidence="4 14">3-oxoacyl-[acyl-carrier-protein] synthase 2</fullName>
        <ecNumber evidence="3 14">2.3.1.179</ecNumber>
    </recommendedName>
</protein>
<dbReference type="InterPro" id="IPR020841">
    <property type="entry name" value="PKS_Beta-ketoAc_synthase_dom"/>
</dbReference>
<dbReference type="PROSITE" id="PS52004">
    <property type="entry name" value="KS3_2"/>
    <property type="match status" value="1"/>
</dbReference>
<dbReference type="EMBL" id="QFCR01000021">
    <property type="protein sequence ID" value="TNK90020.1"/>
    <property type="molecule type" value="Genomic_DNA"/>
</dbReference>
<accession>A0A5C4TJL9</accession>
<dbReference type="RefSeq" id="WP_103428945.1">
    <property type="nucleotide sequence ID" value="NZ_JARBEV010000023.1"/>
</dbReference>
<evidence type="ECO:0000256" key="2">
    <source>
        <dbReference type="ARBA" id="ARBA00008467"/>
    </source>
</evidence>
<comment type="catalytic activity">
    <reaction evidence="12 14">
        <text>(9Z)-hexadecenoyl-[ACP] + malonyl-[ACP] + H(+) = 3-oxo-(11Z)-octadecenoyl-[ACP] + holo-[ACP] + CO2</text>
        <dbReference type="Rhea" id="RHEA:55040"/>
        <dbReference type="Rhea" id="RHEA-COMP:9623"/>
        <dbReference type="Rhea" id="RHEA-COMP:9685"/>
        <dbReference type="Rhea" id="RHEA-COMP:10800"/>
        <dbReference type="Rhea" id="RHEA-COMP:14074"/>
        <dbReference type="ChEBI" id="CHEBI:15378"/>
        <dbReference type="ChEBI" id="CHEBI:16526"/>
        <dbReference type="ChEBI" id="CHEBI:64479"/>
        <dbReference type="ChEBI" id="CHEBI:78449"/>
        <dbReference type="ChEBI" id="CHEBI:83989"/>
        <dbReference type="ChEBI" id="CHEBI:138538"/>
        <dbReference type="EC" id="2.3.1.179"/>
    </reaction>
</comment>
<evidence type="ECO:0000256" key="15">
    <source>
        <dbReference type="PIRSR" id="PIRSR000447-1"/>
    </source>
</evidence>
<dbReference type="InterPro" id="IPR017568">
    <property type="entry name" value="3-oxoacyl-ACP_synth-2"/>
</dbReference>
<dbReference type="GO" id="GO:0006633">
    <property type="term" value="P:fatty acid biosynthetic process"/>
    <property type="evidence" value="ECO:0007669"/>
    <property type="project" value="UniProtKB-UniRule"/>
</dbReference>
<evidence type="ECO:0000313" key="18">
    <source>
        <dbReference type="EMBL" id="TNK90020.1"/>
    </source>
</evidence>
<dbReference type="Pfam" id="PF00109">
    <property type="entry name" value="ketoacyl-synt"/>
    <property type="match status" value="1"/>
</dbReference>
<dbReference type="AlphaFoldDB" id="A0A5C4TJL9"/>
<dbReference type="InterPro" id="IPR014030">
    <property type="entry name" value="Ketoacyl_synth_N"/>
</dbReference>
<evidence type="ECO:0000256" key="13">
    <source>
        <dbReference type="ARBA" id="ARBA00047659"/>
    </source>
</evidence>
<evidence type="ECO:0000256" key="5">
    <source>
        <dbReference type="ARBA" id="ARBA00022516"/>
    </source>
</evidence>
<comment type="caution">
    <text evidence="18">The sequence shown here is derived from an EMBL/GenBank/DDBJ whole genome shotgun (WGS) entry which is preliminary data.</text>
</comment>
<proteinExistence type="inferred from homology"/>